<dbReference type="Pfam" id="PF18864">
    <property type="entry name" value="AbiTii"/>
    <property type="match status" value="1"/>
</dbReference>
<accession>A0A2H4ZGH1</accession>
<organism evidence="2">
    <name type="scientific">Raoultella ornithinolytica</name>
    <name type="common">Klebsiella ornithinolytica</name>
    <dbReference type="NCBI Taxonomy" id="54291"/>
    <lineage>
        <taxon>Bacteria</taxon>
        <taxon>Pseudomonadati</taxon>
        <taxon>Pseudomonadota</taxon>
        <taxon>Gammaproteobacteria</taxon>
        <taxon>Enterobacterales</taxon>
        <taxon>Enterobacteriaceae</taxon>
        <taxon>Klebsiella/Raoultella group</taxon>
        <taxon>Raoultella</taxon>
    </lineage>
</organism>
<protein>
    <submittedName>
        <fullName evidence="2">Abort lactococcal phage infection AbiTii</fullName>
    </submittedName>
</protein>
<dbReference type="InterPro" id="IPR041304">
    <property type="entry name" value="AbiTii"/>
</dbReference>
<dbReference type="RefSeq" id="WP_117030958.1">
    <property type="nucleotide sequence ID" value="NZ_CP172773.1"/>
</dbReference>
<feature type="domain" description="AbiTii" evidence="1">
    <location>
        <begin position="9"/>
        <end position="186"/>
    </location>
</feature>
<reference evidence="2" key="1">
    <citation type="submission" date="2017-08" db="EMBL/GenBank/DDBJ databases">
        <title>Complete sequence of p23141-1.</title>
        <authorList>
            <person name="Feng J."/>
            <person name="Yin Z."/>
            <person name="Zeng L."/>
            <person name="Jiang X."/>
            <person name="Zhan Z."/>
            <person name="Luo W."/>
            <person name="Zhao Y."/>
            <person name="Zhou D."/>
        </authorList>
    </citation>
    <scope>NUCLEOTIDE SEQUENCE</scope>
    <source>
        <strain evidence="2">23141</strain>
        <plasmid evidence="2">p23141-2</plasmid>
    </source>
</reference>
<geneLocation type="plasmid" evidence="2">
    <name>p23141-2</name>
</geneLocation>
<keyword evidence="2" id="KW-0614">Plasmid</keyword>
<evidence type="ECO:0000259" key="1">
    <source>
        <dbReference type="Pfam" id="PF18864"/>
    </source>
</evidence>
<evidence type="ECO:0000313" key="2">
    <source>
        <dbReference type="EMBL" id="AUF80344.1"/>
    </source>
</evidence>
<dbReference type="EMBL" id="MF788070">
    <property type="protein sequence ID" value="AUF80344.1"/>
    <property type="molecule type" value="Genomic_DNA"/>
</dbReference>
<name>A0A2H4ZGH1_RAOOR</name>
<proteinExistence type="predicted"/>
<dbReference type="AlphaFoldDB" id="A0A2H4ZGH1"/>
<sequence length="294" mass="32884">MSEPMVIRFQAMALNSETQIASLLRMAKAIAVKLDLKDVDEWMTHELNGYPSDAFIPDYRKIRCELKAIHPNHGYIPAPVPNWQLEKRLTTVLVKEAAGALEAGAADKAMLSYPLPTEYAHRLQANQPEFLRFDLVRITDYHTMLNIVDQVRNRLHEWSLELEQQGILGEHLQFSPIEKERAPMTTNNFNFNGNVSNAGVIGADNHAFTQQNTLHITVGDFDALKARLESLGFSTQDVQELKTVLDSEPAPKEPGRVLPKVYAWIGKACERVLDAGLDKAAPLAIEAITKYLGA</sequence>